<protein>
    <recommendedName>
        <fullName evidence="3">DUF2197 domain-containing protein</fullName>
    </recommendedName>
</protein>
<reference evidence="1 2" key="1">
    <citation type="submission" date="2015-07" db="EMBL/GenBank/DDBJ databases">
        <title>High-quality draft genome sequence of Oceanobacillus caeni HM6, a bacillus isolated from a human feces.</title>
        <authorList>
            <person name="Kumar J."/>
            <person name="Verma M.K."/>
            <person name="Pandey R."/>
            <person name="Bhambi M."/>
            <person name="Chauhan N."/>
        </authorList>
    </citation>
    <scope>NUCLEOTIDE SEQUENCE [LARGE SCALE GENOMIC DNA]</scope>
    <source>
        <strain evidence="1 2">HM6</strain>
    </source>
</reference>
<dbReference type="Proteomes" id="UP000037854">
    <property type="component" value="Unassembled WGS sequence"/>
</dbReference>
<gene>
    <name evidence="1" type="ORF">AFL42_11080</name>
</gene>
<keyword evidence="2" id="KW-1185">Reference proteome</keyword>
<comment type="caution">
    <text evidence="1">The sequence shown here is derived from an EMBL/GenBank/DDBJ whole genome shotgun (WGS) entry which is preliminary data.</text>
</comment>
<accession>A0ABR5MIC2</accession>
<organism evidence="1 2">
    <name type="scientific">Oceanobacillus caeni</name>
    <dbReference type="NCBI Taxonomy" id="405946"/>
    <lineage>
        <taxon>Bacteria</taxon>
        <taxon>Bacillati</taxon>
        <taxon>Bacillota</taxon>
        <taxon>Bacilli</taxon>
        <taxon>Bacillales</taxon>
        <taxon>Bacillaceae</taxon>
        <taxon>Oceanobacillus</taxon>
    </lineage>
</organism>
<dbReference type="EMBL" id="LGTK01000037">
    <property type="protein sequence ID" value="KPH73953.1"/>
    <property type="molecule type" value="Genomic_DNA"/>
</dbReference>
<sequence length="67" mass="8198">MQVKCTLCDKIDSLQDNTKEAKKLRNRRTYMYLCPDCRERIDKKTKERHATGRFYLFEENKQHDPFI</sequence>
<evidence type="ECO:0000313" key="2">
    <source>
        <dbReference type="Proteomes" id="UP000037854"/>
    </source>
</evidence>
<dbReference type="Pfam" id="PF09963">
    <property type="entry name" value="DUF2197"/>
    <property type="match status" value="1"/>
</dbReference>
<name>A0ABR5MIC2_9BACI</name>
<dbReference type="InterPro" id="IPR019241">
    <property type="entry name" value="DUF2197"/>
</dbReference>
<dbReference type="RefSeq" id="WP_047186403.1">
    <property type="nucleotide sequence ID" value="NZ_JAHHXM010000025.1"/>
</dbReference>
<evidence type="ECO:0008006" key="3">
    <source>
        <dbReference type="Google" id="ProtNLM"/>
    </source>
</evidence>
<proteinExistence type="predicted"/>
<evidence type="ECO:0000313" key="1">
    <source>
        <dbReference type="EMBL" id="KPH73953.1"/>
    </source>
</evidence>